<accession>A0A448WYL4</accession>
<evidence type="ECO:0000256" key="1">
    <source>
        <dbReference type="SAM" id="MobiDB-lite"/>
    </source>
</evidence>
<evidence type="ECO:0000313" key="2">
    <source>
        <dbReference type="EMBL" id="VEL23430.1"/>
    </source>
</evidence>
<dbReference type="Proteomes" id="UP000784294">
    <property type="component" value="Unassembled WGS sequence"/>
</dbReference>
<evidence type="ECO:0000313" key="3">
    <source>
        <dbReference type="Proteomes" id="UP000784294"/>
    </source>
</evidence>
<organism evidence="2 3">
    <name type="scientific">Protopolystoma xenopodis</name>
    <dbReference type="NCBI Taxonomy" id="117903"/>
    <lineage>
        <taxon>Eukaryota</taxon>
        <taxon>Metazoa</taxon>
        <taxon>Spiralia</taxon>
        <taxon>Lophotrochozoa</taxon>
        <taxon>Platyhelminthes</taxon>
        <taxon>Monogenea</taxon>
        <taxon>Polyopisthocotylea</taxon>
        <taxon>Polystomatidea</taxon>
        <taxon>Polystomatidae</taxon>
        <taxon>Protopolystoma</taxon>
    </lineage>
</organism>
<feature type="compositionally biased region" description="Low complexity" evidence="1">
    <location>
        <begin position="79"/>
        <end position="104"/>
    </location>
</feature>
<keyword evidence="3" id="KW-1185">Reference proteome</keyword>
<proteinExistence type="predicted"/>
<gene>
    <name evidence="2" type="ORF">PXEA_LOCUS16870</name>
</gene>
<feature type="region of interest" description="Disordered" evidence="1">
    <location>
        <begin position="36"/>
        <end position="115"/>
    </location>
</feature>
<dbReference type="EMBL" id="CAAALY010061861">
    <property type="protein sequence ID" value="VEL23430.1"/>
    <property type="molecule type" value="Genomic_DNA"/>
</dbReference>
<protein>
    <submittedName>
        <fullName evidence="2">Uncharacterized protein</fullName>
    </submittedName>
</protein>
<sequence>MDVLLFRRRQSSVATRLDPLLLHPCAHSGRRLSARTAVLEPDAEPGPTDRDGGLSIGDLFFTDGPDDAESIRPVPDRSATATATTATTTAATPAADATDTANATGPDRPSDRLTGCALHPIATHGSDARLRHRGC</sequence>
<reference evidence="2" key="1">
    <citation type="submission" date="2018-11" db="EMBL/GenBank/DDBJ databases">
        <authorList>
            <consortium name="Pathogen Informatics"/>
        </authorList>
    </citation>
    <scope>NUCLEOTIDE SEQUENCE</scope>
</reference>
<dbReference type="AlphaFoldDB" id="A0A448WYL4"/>
<name>A0A448WYL4_9PLAT</name>
<comment type="caution">
    <text evidence="2">The sequence shown here is derived from an EMBL/GenBank/DDBJ whole genome shotgun (WGS) entry which is preliminary data.</text>
</comment>